<evidence type="ECO:0000313" key="2">
    <source>
        <dbReference type="EMBL" id="OHA00487.1"/>
    </source>
</evidence>
<evidence type="ECO:0000256" key="1">
    <source>
        <dbReference type="SAM" id="Phobius"/>
    </source>
</evidence>
<keyword evidence="1" id="KW-1133">Transmembrane helix</keyword>
<keyword evidence="1" id="KW-0472">Membrane</keyword>
<dbReference type="EMBL" id="MHQI01000013">
    <property type="protein sequence ID" value="OHA00487.1"/>
    <property type="molecule type" value="Genomic_DNA"/>
</dbReference>
<protein>
    <submittedName>
        <fullName evidence="2">Uncharacterized protein</fullName>
    </submittedName>
</protein>
<sequence length="185" mass="20561">MVVLLTTNLLPPSSQKAVRLEEARRIIQFFAGGIAFIIAVGLVFLVAPYLLNVLVRQELERSRALEEEASARLEVNGTTARIKATARIFDSLKKNISVSTRASRVSDEIFSRAGSGIEIQQLAVRSGENITLKGFAATRRALLEFEKGLRESELFQDISSPLRNIVKETDITFDLQGKLKPEFNL</sequence>
<dbReference type="AlphaFoldDB" id="A0A1G2KM06"/>
<reference evidence="2 3" key="1">
    <citation type="journal article" date="2016" name="Nat. Commun.">
        <title>Thousands of microbial genomes shed light on interconnected biogeochemical processes in an aquifer system.</title>
        <authorList>
            <person name="Anantharaman K."/>
            <person name="Brown C.T."/>
            <person name="Hug L.A."/>
            <person name="Sharon I."/>
            <person name="Castelle C.J."/>
            <person name="Probst A.J."/>
            <person name="Thomas B.C."/>
            <person name="Singh A."/>
            <person name="Wilkins M.J."/>
            <person name="Karaoz U."/>
            <person name="Brodie E.L."/>
            <person name="Williams K.H."/>
            <person name="Hubbard S.S."/>
            <person name="Banfield J.F."/>
        </authorList>
    </citation>
    <scope>NUCLEOTIDE SEQUENCE [LARGE SCALE GENOMIC DNA]</scope>
</reference>
<name>A0A1G2KM06_9BACT</name>
<accession>A0A1G2KM06</accession>
<organism evidence="2 3">
    <name type="scientific">Candidatus Sungbacteria bacterium RIFCSPHIGHO2_02_FULL_47_11</name>
    <dbReference type="NCBI Taxonomy" id="1802270"/>
    <lineage>
        <taxon>Bacteria</taxon>
        <taxon>Candidatus Sungiibacteriota</taxon>
    </lineage>
</organism>
<feature type="transmembrane region" description="Helical" evidence="1">
    <location>
        <begin position="26"/>
        <end position="51"/>
    </location>
</feature>
<gene>
    <name evidence="2" type="ORF">A3C07_01365</name>
</gene>
<dbReference type="Proteomes" id="UP000179023">
    <property type="component" value="Unassembled WGS sequence"/>
</dbReference>
<keyword evidence="1" id="KW-0812">Transmembrane</keyword>
<comment type="caution">
    <text evidence="2">The sequence shown here is derived from an EMBL/GenBank/DDBJ whole genome shotgun (WGS) entry which is preliminary data.</text>
</comment>
<proteinExistence type="predicted"/>
<dbReference type="STRING" id="1802270.A3C07_01365"/>
<evidence type="ECO:0000313" key="3">
    <source>
        <dbReference type="Proteomes" id="UP000179023"/>
    </source>
</evidence>